<dbReference type="SUPFAM" id="SSF51126">
    <property type="entry name" value="Pectin lyase-like"/>
    <property type="match status" value="1"/>
</dbReference>
<comment type="caution">
    <text evidence="5">The sequence shown here is derived from an EMBL/GenBank/DDBJ whole genome shotgun (WGS) entry which is preliminary data.</text>
</comment>
<proteinExistence type="predicted"/>
<evidence type="ECO:0000256" key="3">
    <source>
        <dbReference type="ARBA" id="ARBA00022786"/>
    </source>
</evidence>
<evidence type="ECO:0000313" key="6">
    <source>
        <dbReference type="Proteomes" id="UP001199816"/>
    </source>
</evidence>
<dbReference type="InterPro" id="IPR011050">
    <property type="entry name" value="Pectin_lyase_fold/virulence"/>
</dbReference>
<dbReference type="InterPro" id="IPR026464">
    <property type="entry name" value="NosD_copper_fam"/>
</dbReference>
<keyword evidence="3" id="KW-0833">Ubl conjugation pathway</keyword>
<dbReference type="InterPro" id="IPR006633">
    <property type="entry name" value="Carb-bd_sugar_hydrolysis-dom"/>
</dbReference>
<dbReference type="InterPro" id="IPR022441">
    <property type="entry name" value="Para_beta_helix_rpt-2"/>
</dbReference>
<dbReference type="NCBIfam" id="TIGR04247">
    <property type="entry name" value="NosD_copper_fam"/>
    <property type="match status" value="1"/>
</dbReference>
<dbReference type="Proteomes" id="UP001199816">
    <property type="component" value="Unassembled WGS sequence"/>
</dbReference>
<keyword evidence="6" id="KW-1185">Reference proteome</keyword>
<gene>
    <name evidence="5" type="ORF">LQ567_16370</name>
</gene>
<dbReference type="PANTHER" id="PTHR22990:SF15">
    <property type="entry name" value="F-BOX ONLY PROTEIN 10"/>
    <property type="match status" value="1"/>
</dbReference>
<name>A0ABS8PWU0_9BACT</name>
<dbReference type="RefSeq" id="WP_231006010.1">
    <property type="nucleotide sequence ID" value="NZ_JAJNEC010000005.1"/>
</dbReference>
<accession>A0ABS8PWU0</accession>
<dbReference type="InterPro" id="IPR006626">
    <property type="entry name" value="PbH1"/>
</dbReference>
<dbReference type="InterPro" id="IPR051550">
    <property type="entry name" value="SCF-Subunits/Alg-Epimerases"/>
</dbReference>
<dbReference type="EMBL" id="JAJNEC010000005">
    <property type="protein sequence ID" value="MCD2424356.1"/>
    <property type="molecule type" value="Genomic_DNA"/>
</dbReference>
<dbReference type="SMART" id="SM00710">
    <property type="entry name" value="PbH1"/>
    <property type="match status" value="10"/>
</dbReference>
<evidence type="ECO:0000259" key="4">
    <source>
        <dbReference type="SMART" id="SM00722"/>
    </source>
</evidence>
<sequence length="422" mass="47869">MPKEAMSTNKYLRIICWYTLSMLVYTNIAARVLEVGAGKTYSGIKPALAASHNEDTIKVYKGIYKEGNIIIDKAVCLEGVGQPVLDGELKYEILSVRSSHVVIRGFTLQQSGRAAMSDPGAIKVYDAAQVLIENNTLLDNYFGIYLQYASNCEVRNNYIKASQVEESQSGNGIHCWKSDSLRIIGNHVSGHRDGIYFEFVTHSVIWRNIAQDNLRYGLHFMFSHENAYITNYFKNNGAGVAVMFTKKVVMINNTFEENWGDAAYGVLFKELSDCYLQGNNFVRNTTGIFFDGCNRLMIEQNNFSRNGWGMRLQANCTDNTIRRNNFRGNTFDVATNGSLVLNHFSENYWDKYEGYDLNKDGLGDVPYHPLSLYSVIVEKNPPAMLLYRSFMITLLDKTEKIIPSLTPDSFVDKTPKMRPYIL</sequence>
<dbReference type="Gene3D" id="2.160.20.10">
    <property type="entry name" value="Single-stranded right-handed beta-helix, Pectin lyase-like"/>
    <property type="match status" value="1"/>
</dbReference>
<feature type="domain" description="Carbohydrate-binding/sugar hydrolysis" evidence="4">
    <location>
        <begin position="227"/>
        <end position="365"/>
    </location>
</feature>
<keyword evidence="2" id="KW-0677">Repeat</keyword>
<dbReference type="PANTHER" id="PTHR22990">
    <property type="entry name" value="F-BOX ONLY PROTEIN"/>
    <property type="match status" value="1"/>
</dbReference>
<dbReference type="InterPro" id="IPR039448">
    <property type="entry name" value="Beta_helix"/>
</dbReference>
<protein>
    <submittedName>
        <fullName evidence="5">Nitrous oxide reductase family maturation protein NosD</fullName>
    </submittedName>
</protein>
<evidence type="ECO:0000313" key="5">
    <source>
        <dbReference type="EMBL" id="MCD2424356.1"/>
    </source>
</evidence>
<dbReference type="InterPro" id="IPR012334">
    <property type="entry name" value="Pectin_lyas_fold"/>
</dbReference>
<feature type="domain" description="Carbohydrate-binding/sugar hydrolysis" evidence="4">
    <location>
        <begin position="64"/>
        <end position="198"/>
    </location>
</feature>
<dbReference type="SMART" id="SM00722">
    <property type="entry name" value="CASH"/>
    <property type="match status" value="2"/>
</dbReference>
<dbReference type="InterPro" id="IPR007742">
    <property type="entry name" value="NosD_dom"/>
</dbReference>
<comment type="pathway">
    <text evidence="1">Protein modification; protein ubiquitination.</text>
</comment>
<organism evidence="5 6">
    <name type="scientific">Niabella pedocola</name>
    <dbReference type="NCBI Taxonomy" id="1752077"/>
    <lineage>
        <taxon>Bacteria</taxon>
        <taxon>Pseudomonadati</taxon>
        <taxon>Bacteroidota</taxon>
        <taxon>Chitinophagia</taxon>
        <taxon>Chitinophagales</taxon>
        <taxon>Chitinophagaceae</taxon>
        <taxon>Niabella</taxon>
    </lineage>
</organism>
<dbReference type="NCBIfam" id="TIGR03804">
    <property type="entry name" value="para_beta_helix"/>
    <property type="match status" value="2"/>
</dbReference>
<dbReference type="Pfam" id="PF05048">
    <property type="entry name" value="NosD"/>
    <property type="match status" value="1"/>
</dbReference>
<evidence type="ECO:0000256" key="2">
    <source>
        <dbReference type="ARBA" id="ARBA00022737"/>
    </source>
</evidence>
<dbReference type="Pfam" id="PF13229">
    <property type="entry name" value="Beta_helix"/>
    <property type="match status" value="1"/>
</dbReference>
<reference evidence="5 6" key="1">
    <citation type="submission" date="2021-11" db="EMBL/GenBank/DDBJ databases">
        <title>Genomic of Niabella pedocola.</title>
        <authorList>
            <person name="Wu T."/>
        </authorList>
    </citation>
    <scope>NUCLEOTIDE SEQUENCE [LARGE SCALE GENOMIC DNA]</scope>
    <source>
        <strain evidence="5 6">JCM 31011</strain>
    </source>
</reference>
<evidence type="ECO:0000256" key="1">
    <source>
        <dbReference type="ARBA" id="ARBA00004906"/>
    </source>
</evidence>